<evidence type="ECO:0000313" key="3">
    <source>
        <dbReference type="EMBL" id="KAK2655229.1"/>
    </source>
</evidence>
<organism evidence="3 4">
    <name type="scientific">Dipteronia dyeriana</name>
    <dbReference type="NCBI Taxonomy" id="168575"/>
    <lineage>
        <taxon>Eukaryota</taxon>
        <taxon>Viridiplantae</taxon>
        <taxon>Streptophyta</taxon>
        <taxon>Embryophyta</taxon>
        <taxon>Tracheophyta</taxon>
        <taxon>Spermatophyta</taxon>
        <taxon>Magnoliopsida</taxon>
        <taxon>eudicotyledons</taxon>
        <taxon>Gunneridae</taxon>
        <taxon>Pentapetalae</taxon>
        <taxon>rosids</taxon>
        <taxon>malvids</taxon>
        <taxon>Sapindales</taxon>
        <taxon>Sapindaceae</taxon>
        <taxon>Hippocastanoideae</taxon>
        <taxon>Acereae</taxon>
        <taxon>Dipteronia</taxon>
    </lineage>
</organism>
<dbReference type="SUPFAM" id="SSF50891">
    <property type="entry name" value="Cyclophilin-like"/>
    <property type="match status" value="1"/>
</dbReference>
<dbReference type="AlphaFoldDB" id="A0AAD9X9D6"/>
<sequence>MENPKVFFDLSIDGHPTGRLVIVLFTDSTPINFRALCTSKKGIDKIEKKLHYKGTLFHRMIPRFKFQ</sequence>
<dbReference type="PANTHER" id="PTHR11071:SF561">
    <property type="entry name" value="PEPTIDYL-PROLYL CIS-TRANS ISOMERASE D-RELATED"/>
    <property type="match status" value="1"/>
</dbReference>
<dbReference type="InterPro" id="IPR029000">
    <property type="entry name" value="Cyclophilin-like_dom_sf"/>
</dbReference>
<comment type="caution">
    <text evidence="3">The sequence shown here is derived from an EMBL/GenBank/DDBJ whole genome shotgun (WGS) entry which is preliminary data.</text>
</comment>
<gene>
    <name evidence="3" type="ORF">Ddye_008281</name>
</gene>
<proteinExistence type="inferred from homology"/>
<keyword evidence="4" id="KW-1185">Reference proteome</keyword>
<dbReference type="GO" id="GO:0006457">
    <property type="term" value="P:protein folding"/>
    <property type="evidence" value="ECO:0007669"/>
    <property type="project" value="TreeGrafter"/>
</dbReference>
<feature type="domain" description="PPIase cyclophilin-type" evidence="2">
    <location>
        <begin position="7"/>
        <end position="67"/>
    </location>
</feature>
<dbReference type="GO" id="GO:0016018">
    <property type="term" value="F:cyclosporin A binding"/>
    <property type="evidence" value="ECO:0007669"/>
    <property type="project" value="TreeGrafter"/>
</dbReference>
<reference evidence="3" key="1">
    <citation type="journal article" date="2023" name="Plant J.">
        <title>Genome sequences and population genomics provide insights into the demographic history, inbreeding, and mutation load of two 'living fossil' tree species of Dipteronia.</title>
        <authorList>
            <person name="Feng Y."/>
            <person name="Comes H.P."/>
            <person name="Chen J."/>
            <person name="Zhu S."/>
            <person name="Lu R."/>
            <person name="Zhang X."/>
            <person name="Li P."/>
            <person name="Qiu J."/>
            <person name="Olsen K.M."/>
            <person name="Qiu Y."/>
        </authorList>
    </citation>
    <scope>NUCLEOTIDE SEQUENCE</scope>
    <source>
        <strain evidence="3">KIB01</strain>
    </source>
</reference>
<evidence type="ECO:0000313" key="4">
    <source>
        <dbReference type="Proteomes" id="UP001280121"/>
    </source>
</evidence>
<evidence type="ECO:0000256" key="1">
    <source>
        <dbReference type="ARBA" id="ARBA00007365"/>
    </source>
</evidence>
<dbReference type="GO" id="GO:0005737">
    <property type="term" value="C:cytoplasm"/>
    <property type="evidence" value="ECO:0007669"/>
    <property type="project" value="TreeGrafter"/>
</dbReference>
<evidence type="ECO:0000259" key="2">
    <source>
        <dbReference type="PROSITE" id="PS50072"/>
    </source>
</evidence>
<dbReference type="GO" id="GO:0003755">
    <property type="term" value="F:peptidyl-prolyl cis-trans isomerase activity"/>
    <property type="evidence" value="ECO:0007669"/>
    <property type="project" value="InterPro"/>
</dbReference>
<accession>A0AAD9X9D6</accession>
<dbReference type="PROSITE" id="PS50072">
    <property type="entry name" value="CSA_PPIASE_2"/>
    <property type="match status" value="1"/>
</dbReference>
<dbReference type="Pfam" id="PF00160">
    <property type="entry name" value="Pro_isomerase"/>
    <property type="match status" value="1"/>
</dbReference>
<dbReference type="PANTHER" id="PTHR11071">
    <property type="entry name" value="PEPTIDYL-PROLYL CIS-TRANS ISOMERASE"/>
    <property type="match status" value="1"/>
</dbReference>
<protein>
    <recommendedName>
        <fullName evidence="2">PPIase cyclophilin-type domain-containing protein</fullName>
    </recommendedName>
</protein>
<dbReference type="Proteomes" id="UP001280121">
    <property type="component" value="Unassembled WGS sequence"/>
</dbReference>
<name>A0AAD9X9D6_9ROSI</name>
<comment type="similarity">
    <text evidence="1">Belongs to the cyclophilin-type PPIase family.</text>
</comment>
<dbReference type="EMBL" id="JANJYI010000003">
    <property type="protein sequence ID" value="KAK2655229.1"/>
    <property type="molecule type" value="Genomic_DNA"/>
</dbReference>
<dbReference type="InterPro" id="IPR002130">
    <property type="entry name" value="Cyclophilin-type_PPIase_dom"/>
</dbReference>
<dbReference type="Gene3D" id="2.40.100.10">
    <property type="entry name" value="Cyclophilin-like"/>
    <property type="match status" value="1"/>
</dbReference>